<dbReference type="InterPro" id="IPR052983">
    <property type="entry name" value="MFS_Riboflavin_Transporter"/>
</dbReference>
<dbReference type="InParanoid" id="A0A7X0JQU3"/>
<dbReference type="Gene3D" id="1.20.1250.20">
    <property type="entry name" value="MFS general substrate transporter like domains"/>
    <property type="match status" value="1"/>
</dbReference>
<keyword evidence="5 6" id="KW-0472">Membrane</keyword>
<dbReference type="GO" id="GO:0022857">
    <property type="term" value="F:transmembrane transporter activity"/>
    <property type="evidence" value="ECO:0007669"/>
    <property type="project" value="InterPro"/>
</dbReference>
<feature type="transmembrane region" description="Helical" evidence="6">
    <location>
        <begin position="86"/>
        <end position="104"/>
    </location>
</feature>
<dbReference type="RefSeq" id="WP_166850720.1">
    <property type="nucleotide sequence ID" value="NZ_JAAONY010000001.1"/>
</dbReference>
<dbReference type="PANTHER" id="PTHR43385">
    <property type="entry name" value="RIBOFLAVIN TRANSPORTER RIBJ"/>
    <property type="match status" value="1"/>
</dbReference>
<dbReference type="InterPro" id="IPR011701">
    <property type="entry name" value="MFS"/>
</dbReference>
<name>A0A7X0JQU3_9GAMM</name>
<keyword evidence="9" id="KW-1185">Reference proteome</keyword>
<feature type="transmembrane region" description="Helical" evidence="6">
    <location>
        <begin position="365"/>
        <end position="383"/>
    </location>
</feature>
<evidence type="ECO:0000259" key="7">
    <source>
        <dbReference type="PROSITE" id="PS50850"/>
    </source>
</evidence>
<organism evidence="8 9">
    <name type="scientific">Pseudoteredinibacter isoporae</name>
    <dbReference type="NCBI Taxonomy" id="570281"/>
    <lineage>
        <taxon>Bacteria</taxon>
        <taxon>Pseudomonadati</taxon>
        <taxon>Pseudomonadota</taxon>
        <taxon>Gammaproteobacteria</taxon>
        <taxon>Cellvibrionales</taxon>
        <taxon>Cellvibrionaceae</taxon>
        <taxon>Pseudoteredinibacter</taxon>
    </lineage>
</organism>
<dbReference type="Pfam" id="PF07690">
    <property type="entry name" value="MFS_1"/>
    <property type="match status" value="1"/>
</dbReference>
<evidence type="ECO:0000313" key="8">
    <source>
        <dbReference type="EMBL" id="MBB6520618.1"/>
    </source>
</evidence>
<dbReference type="SUPFAM" id="SSF103473">
    <property type="entry name" value="MFS general substrate transporter"/>
    <property type="match status" value="1"/>
</dbReference>
<feature type="transmembrane region" description="Helical" evidence="6">
    <location>
        <begin position="57"/>
        <end position="74"/>
    </location>
</feature>
<protein>
    <submittedName>
        <fullName evidence="8">Putative MFS family arabinose efflux permease</fullName>
    </submittedName>
</protein>
<evidence type="ECO:0000256" key="6">
    <source>
        <dbReference type="SAM" id="Phobius"/>
    </source>
</evidence>
<comment type="caution">
    <text evidence="8">The sequence shown here is derived from an EMBL/GenBank/DDBJ whole genome shotgun (WGS) entry which is preliminary data.</text>
</comment>
<dbReference type="GO" id="GO:0016020">
    <property type="term" value="C:membrane"/>
    <property type="evidence" value="ECO:0007669"/>
    <property type="project" value="UniProtKB-SubCell"/>
</dbReference>
<evidence type="ECO:0000256" key="5">
    <source>
        <dbReference type="ARBA" id="ARBA00023136"/>
    </source>
</evidence>
<evidence type="ECO:0000256" key="3">
    <source>
        <dbReference type="ARBA" id="ARBA00022692"/>
    </source>
</evidence>
<dbReference type="InterPro" id="IPR036259">
    <property type="entry name" value="MFS_trans_sf"/>
</dbReference>
<sequence>MLASKSSAKPQAASQEEMSISMLGIAQICSWGTLYYSFPQLAEAMMSEFFWNKSETYAALTLSFLFSALAAIPVGKAIDKGQGRKVMTAASLLAGLLFMSGSQLSTLWGVYIVFAGIGALQAATLYDAAFSVIANHFDAGNSRRHITTLTLWGGFAATLFIPLIELLLQYGGWRNTMIVLGLINIAVGLLIYRRLPTSTQRSAKKDHQERSSRVKSEEAGNKTVRWALGQPMFWSLLFCFSFFAAAGTTFKFHLYPMLLEKGLSVSEVVAIVVVLGPAQVAGRFLLSLLSKELSIVNLGIFTASVLPVVFLAFAYLSVSIWLLIPFALAFGAASGIMTIVKGVAVPELLTREAYGAINGAMNIPVKLIKAFSPWIAAVIWHVGGGYHTVLVFLAFLGLISAISFILATKVKRYQNCKKQGTI</sequence>
<feature type="transmembrane region" description="Helical" evidence="6">
    <location>
        <begin position="389"/>
        <end position="408"/>
    </location>
</feature>
<dbReference type="AlphaFoldDB" id="A0A7X0JQU3"/>
<dbReference type="FunCoup" id="A0A7X0JQU3">
    <property type="interactions" value="246"/>
</dbReference>
<comment type="subcellular location">
    <subcellularLocation>
        <location evidence="1">Membrane</location>
        <topology evidence="1">Multi-pass membrane protein</topology>
    </subcellularLocation>
</comment>
<evidence type="ECO:0000313" key="9">
    <source>
        <dbReference type="Proteomes" id="UP000528457"/>
    </source>
</evidence>
<evidence type="ECO:0000256" key="2">
    <source>
        <dbReference type="ARBA" id="ARBA00022448"/>
    </source>
</evidence>
<feature type="transmembrane region" description="Helical" evidence="6">
    <location>
        <begin position="268"/>
        <end position="286"/>
    </location>
</feature>
<dbReference type="Proteomes" id="UP000528457">
    <property type="component" value="Unassembled WGS sequence"/>
</dbReference>
<feature type="transmembrane region" description="Helical" evidence="6">
    <location>
        <begin position="110"/>
        <end position="134"/>
    </location>
</feature>
<feature type="domain" description="Major facilitator superfamily (MFS) profile" evidence="7">
    <location>
        <begin position="1"/>
        <end position="412"/>
    </location>
</feature>
<feature type="transmembrane region" description="Helical" evidence="6">
    <location>
        <begin position="146"/>
        <end position="164"/>
    </location>
</feature>
<feature type="transmembrane region" description="Helical" evidence="6">
    <location>
        <begin position="176"/>
        <end position="195"/>
    </location>
</feature>
<feature type="transmembrane region" description="Helical" evidence="6">
    <location>
        <begin position="322"/>
        <end position="344"/>
    </location>
</feature>
<gene>
    <name evidence="8" type="ORF">HNR48_000896</name>
</gene>
<feature type="transmembrane region" description="Helical" evidence="6">
    <location>
        <begin position="20"/>
        <end position="37"/>
    </location>
</feature>
<feature type="transmembrane region" description="Helical" evidence="6">
    <location>
        <begin position="232"/>
        <end position="256"/>
    </location>
</feature>
<keyword evidence="3 6" id="KW-0812">Transmembrane</keyword>
<keyword evidence="2" id="KW-0813">Transport</keyword>
<accession>A0A7X0JQU3</accession>
<evidence type="ECO:0000256" key="4">
    <source>
        <dbReference type="ARBA" id="ARBA00022989"/>
    </source>
</evidence>
<reference evidence="8 9" key="1">
    <citation type="submission" date="2020-08" db="EMBL/GenBank/DDBJ databases">
        <title>Genomic Encyclopedia of Type Strains, Phase IV (KMG-IV): sequencing the most valuable type-strain genomes for metagenomic binning, comparative biology and taxonomic classification.</title>
        <authorList>
            <person name="Goeker M."/>
        </authorList>
    </citation>
    <scope>NUCLEOTIDE SEQUENCE [LARGE SCALE GENOMIC DNA]</scope>
    <source>
        <strain evidence="8 9">DSM 22368</strain>
    </source>
</reference>
<keyword evidence="4 6" id="KW-1133">Transmembrane helix</keyword>
<proteinExistence type="predicted"/>
<evidence type="ECO:0000256" key="1">
    <source>
        <dbReference type="ARBA" id="ARBA00004141"/>
    </source>
</evidence>
<dbReference type="InterPro" id="IPR020846">
    <property type="entry name" value="MFS_dom"/>
</dbReference>
<dbReference type="PANTHER" id="PTHR43385:SF1">
    <property type="entry name" value="RIBOFLAVIN TRANSPORTER RIBJ"/>
    <property type="match status" value="1"/>
</dbReference>
<feature type="transmembrane region" description="Helical" evidence="6">
    <location>
        <begin position="298"/>
        <end position="316"/>
    </location>
</feature>
<dbReference type="EMBL" id="JACHHT010000001">
    <property type="protein sequence ID" value="MBB6520618.1"/>
    <property type="molecule type" value="Genomic_DNA"/>
</dbReference>
<dbReference type="PROSITE" id="PS50850">
    <property type="entry name" value="MFS"/>
    <property type="match status" value="1"/>
</dbReference>